<name>A0A2N0QLK7_9GLOM</name>
<reference evidence="2 3" key="1">
    <citation type="submission" date="2017-10" db="EMBL/GenBank/DDBJ databases">
        <title>Extensive intraspecific genome diversity in a model arbuscular mycorrhizal fungus.</title>
        <authorList>
            <person name="Chen E.C.H."/>
            <person name="Morin E."/>
            <person name="Baudet D."/>
            <person name="Noel J."/>
            <person name="Ndikumana S."/>
            <person name="Charron P."/>
            <person name="St-Onge C."/>
            <person name="Giorgi J."/>
            <person name="Grigoriev I.V."/>
            <person name="Roux C."/>
            <person name="Martin F.M."/>
            <person name="Corradi N."/>
        </authorList>
    </citation>
    <scope>NUCLEOTIDE SEQUENCE [LARGE SCALE GENOMIC DNA]</scope>
    <source>
        <strain evidence="2 3">A1</strain>
    </source>
</reference>
<feature type="transmembrane region" description="Helical" evidence="1">
    <location>
        <begin position="31"/>
        <end position="54"/>
    </location>
</feature>
<evidence type="ECO:0000313" key="2">
    <source>
        <dbReference type="EMBL" id="PKC51940.1"/>
    </source>
</evidence>
<keyword evidence="1" id="KW-0812">Transmembrane</keyword>
<dbReference type="VEuPathDB" id="FungiDB:RhiirA1_482631"/>
<evidence type="ECO:0000256" key="1">
    <source>
        <dbReference type="SAM" id="Phobius"/>
    </source>
</evidence>
<accession>A0A2N0QLK7</accession>
<reference evidence="2 3" key="2">
    <citation type="submission" date="2017-10" db="EMBL/GenBank/DDBJ databases">
        <title>Genome analyses suggest a sexual origin of heterokaryosis in a supposedly ancient asexual fungus.</title>
        <authorList>
            <person name="Corradi N."/>
            <person name="Sedzielewska K."/>
            <person name="Noel J."/>
            <person name="Charron P."/>
            <person name="Farinelli L."/>
            <person name="Marton T."/>
            <person name="Kruger M."/>
            <person name="Pelin A."/>
            <person name="Brachmann A."/>
            <person name="Corradi N."/>
        </authorList>
    </citation>
    <scope>NUCLEOTIDE SEQUENCE [LARGE SCALE GENOMIC DNA]</scope>
    <source>
        <strain evidence="2 3">A1</strain>
    </source>
</reference>
<dbReference type="EMBL" id="LLXH01006698">
    <property type="protein sequence ID" value="PKC51940.1"/>
    <property type="molecule type" value="Genomic_DNA"/>
</dbReference>
<comment type="caution">
    <text evidence="2">The sequence shown here is derived from an EMBL/GenBank/DDBJ whole genome shotgun (WGS) entry which is preliminary data.</text>
</comment>
<organism evidence="2 3">
    <name type="scientific">Rhizophagus irregularis</name>
    <dbReference type="NCBI Taxonomy" id="588596"/>
    <lineage>
        <taxon>Eukaryota</taxon>
        <taxon>Fungi</taxon>
        <taxon>Fungi incertae sedis</taxon>
        <taxon>Mucoromycota</taxon>
        <taxon>Glomeromycotina</taxon>
        <taxon>Glomeromycetes</taxon>
        <taxon>Glomerales</taxon>
        <taxon>Glomeraceae</taxon>
        <taxon>Rhizophagus</taxon>
    </lineage>
</organism>
<proteinExistence type="predicted"/>
<keyword evidence="1" id="KW-1133">Transmembrane helix</keyword>
<gene>
    <name evidence="2" type="ORF">RhiirA1_482631</name>
</gene>
<keyword evidence="1" id="KW-0472">Membrane</keyword>
<sequence length="90" mass="9862">MSHNTENFVTHNPFEGENGASMRNQAIDAGVGFTASFVFFALMFIIAVVIVLICKRPLLTITSIVPSTAVFNVFKPNERNLSITSIWGCP</sequence>
<dbReference type="AlphaFoldDB" id="A0A2N0QLK7"/>
<protein>
    <submittedName>
        <fullName evidence="2">Uncharacterized protein</fullName>
    </submittedName>
</protein>
<dbReference type="Proteomes" id="UP000232688">
    <property type="component" value="Unassembled WGS sequence"/>
</dbReference>
<dbReference type="Pfam" id="PF14141">
    <property type="entry name" value="YqzM"/>
    <property type="match status" value="1"/>
</dbReference>
<evidence type="ECO:0000313" key="3">
    <source>
        <dbReference type="Proteomes" id="UP000232688"/>
    </source>
</evidence>
<dbReference type="InterPro" id="IPR025416">
    <property type="entry name" value="YqzM"/>
</dbReference>